<accession>A0A5S9M3Y6</accession>
<dbReference type="AlphaFoldDB" id="A0A5S9M3Y6"/>
<dbReference type="EMBL" id="AP021906">
    <property type="protein sequence ID" value="BBP87853.1"/>
    <property type="molecule type" value="Genomic_DNA"/>
</dbReference>
<dbReference type="Gene3D" id="3.40.50.880">
    <property type="match status" value="1"/>
</dbReference>
<dbReference type="PANTHER" id="PTHR42733">
    <property type="entry name" value="DJ-1 PROTEIN"/>
    <property type="match status" value="1"/>
</dbReference>
<dbReference type="Proteomes" id="UP000464658">
    <property type="component" value="Chromosome"/>
</dbReference>
<evidence type="ECO:0000313" key="3">
    <source>
        <dbReference type="EMBL" id="BBP87853.1"/>
    </source>
</evidence>
<sequence>MKMKKKKTVKGKQGEAEVRVDASIDNVKPEDFDALLIPGGFSPDILRADDRYVQFTRAFMDEKNQYLRFVTDRNCSLQRRRWKAEARLAIHPFK</sequence>
<evidence type="ECO:0000313" key="4">
    <source>
        <dbReference type="Proteomes" id="UP000464658"/>
    </source>
</evidence>
<dbReference type="InterPro" id="IPR029062">
    <property type="entry name" value="Class_I_gatase-like"/>
</dbReference>
<comment type="similarity">
    <text evidence="1">Belongs to the peptidase C56 family.</text>
</comment>
<name>A0A5S9M3Y6_BACIA</name>
<dbReference type="Pfam" id="PF01965">
    <property type="entry name" value="DJ-1_PfpI"/>
    <property type="match status" value="1"/>
</dbReference>
<dbReference type="InterPro" id="IPR002818">
    <property type="entry name" value="DJ-1/PfpI"/>
</dbReference>
<evidence type="ECO:0000259" key="2">
    <source>
        <dbReference type="Pfam" id="PF01965"/>
    </source>
</evidence>
<organism evidence="3 4">
    <name type="scientific">Bacillus safensis</name>
    <dbReference type="NCBI Taxonomy" id="561879"/>
    <lineage>
        <taxon>Bacteria</taxon>
        <taxon>Bacillati</taxon>
        <taxon>Bacillota</taxon>
        <taxon>Bacilli</taxon>
        <taxon>Bacillales</taxon>
        <taxon>Bacillaceae</taxon>
        <taxon>Bacillus</taxon>
    </lineage>
</organism>
<feature type="domain" description="DJ-1/PfpI" evidence="2">
    <location>
        <begin position="5"/>
        <end position="64"/>
    </location>
</feature>
<dbReference type="PANTHER" id="PTHR42733:SF2">
    <property type="entry name" value="DJ-1_THIJ_PFPI FAMILY PROTEIN"/>
    <property type="match status" value="1"/>
</dbReference>
<evidence type="ECO:0000256" key="1">
    <source>
        <dbReference type="ARBA" id="ARBA00008542"/>
    </source>
</evidence>
<proteinExistence type="inferred from homology"/>
<dbReference type="SUPFAM" id="SSF52317">
    <property type="entry name" value="Class I glutamine amidotransferase-like"/>
    <property type="match status" value="1"/>
</dbReference>
<dbReference type="InterPro" id="IPR006286">
    <property type="entry name" value="C56_PfpI-like"/>
</dbReference>
<protein>
    <recommendedName>
        <fullName evidence="2">DJ-1/PfpI domain-containing protein</fullName>
    </recommendedName>
</protein>
<gene>
    <name evidence="3" type="ORF">BsIDN1_14710</name>
</gene>
<reference evidence="3 4" key="1">
    <citation type="submission" date="2019-12" db="EMBL/GenBank/DDBJ databases">
        <title>Full genome sequence of a Bacillus safensis strain isolated from commercially available natto in Indonesia.</title>
        <authorList>
            <person name="Yoshida M."/>
            <person name="Uomi M."/>
            <person name="Waturangi D."/>
            <person name="Ekaputri J.J."/>
            <person name="Setiamarga D.H.E."/>
        </authorList>
    </citation>
    <scope>NUCLEOTIDE SEQUENCE [LARGE SCALE GENOMIC DNA]</scope>
    <source>
        <strain evidence="3 4">IDN1</strain>
    </source>
</reference>